<sequence length="122" mass="13086">MASKYSMLLLAISASCLMAAVSAVAIEKKVAAEGSCSKTSLDNLEATIELCARNVEVEQFADPSWECARTVSGYLEDADECDWSVVPDYLEDCLSGFGFVDDADIKPAVNCIKLAIKSEICC</sequence>
<dbReference type="KEGG" id="tpal:117639181"/>
<organism evidence="3">
    <name type="scientific">Thrips palmi</name>
    <name type="common">Melon thrips</name>
    <dbReference type="NCBI Taxonomy" id="161013"/>
    <lineage>
        <taxon>Eukaryota</taxon>
        <taxon>Metazoa</taxon>
        <taxon>Ecdysozoa</taxon>
        <taxon>Arthropoda</taxon>
        <taxon>Hexapoda</taxon>
        <taxon>Insecta</taxon>
        <taxon>Pterygota</taxon>
        <taxon>Neoptera</taxon>
        <taxon>Paraneoptera</taxon>
        <taxon>Thysanoptera</taxon>
        <taxon>Terebrantia</taxon>
        <taxon>Thripoidea</taxon>
        <taxon>Thripidae</taxon>
        <taxon>Thrips</taxon>
    </lineage>
</organism>
<evidence type="ECO:0000313" key="3">
    <source>
        <dbReference type="RefSeq" id="XP_034230496.1"/>
    </source>
</evidence>
<dbReference type="RefSeq" id="XP_034230496.1">
    <property type="nucleotide sequence ID" value="XM_034374605.1"/>
</dbReference>
<evidence type="ECO:0000313" key="2">
    <source>
        <dbReference type="Proteomes" id="UP000515158"/>
    </source>
</evidence>
<accession>A0A6P8Y362</accession>
<dbReference type="AlphaFoldDB" id="A0A6P8Y362"/>
<protein>
    <submittedName>
        <fullName evidence="3">Uncharacterized protein LOC117639181</fullName>
    </submittedName>
</protein>
<dbReference type="PROSITE" id="PS51257">
    <property type="entry name" value="PROKAR_LIPOPROTEIN"/>
    <property type="match status" value="1"/>
</dbReference>
<feature type="chain" id="PRO_5028204551" evidence="1">
    <location>
        <begin position="24"/>
        <end position="122"/>
    </location>
</feature>
<feature type="signal peptide" evidence="1">
    <location>
        <begin position="1"/>
        <end position="23"/>
    </location>
</feature>
<dbReference type="GeneID" id="117639181"/>
<name>A0A6P8Y362_THRPL</name>
<keyword evidence="2" id="KW-1185">Reference proteome</keyword>
<gene>
    <name evidence="3" type="primary">LOC117639181</name>
</gene>
<keyword evidence="1" id="KW-0732">Signal</keyword>
<dbReference type="Proteomes" id="UP000515158">
    <property type="component" value="Unplaced"/>
</dbReference>
<reference evidence="3" key="1">
    <citation type="submission" date="2025-08" db="UniProtKB">
        <authorList>
            <consortium name="RefSeq"/>
        </authorList>
    </citation>
    <scope>IDENTIFICATION</scope>
    <source>
        <tissue evidence="3">Total insect</tissue>
    </source>
</reference>
<proteinExistence type="predicted"/>
<dbReference type="InParanoid" id="A0A6P8Y362"/>
<evidence type="ECO:0000256" key="1">
    <source>
        <dbReference type="SAM" id="SignalP"/>
    </source>
</evidence>